<dbReference type="STRING" id="181874.A0A409YGH9"/>
<evidence type="ECO:0000256" key="1">
    <source>
        <dbReference type="SAM" id="MobiDB-lite"/>
    </source>
</evidence>
<feature type="compositionally biased region" description="Pro residues" evidence="1">
    <location>
        <begin position="123"/>
        <end position="137"/>
    </location>
</feature>
<feature type="compositionally biased region" description="Low complexity" evidence="1">
    <location>
        <begin position="151"/>
        <end position="198"/>
    </location>
</feature>
<evidence type="ECO:0000256" key="2">
    <source>
        <dbReference type="SAM" id="Phobius"/>
    </source>
</evidence>
<feature type="region of interest" description="Disordered" evidence="1">
    <location>
        <begin position="334"/>
        <end position="355"/>
    </location>
</feature>
<organism evidence="3 4">
    <name type="scientific">Panaeolus cyanescens</name>
    <dbReference type="NCBI Taxonomy" id="181874"/>
    <lineage>
        <taxon>Eukaryota</taxon>
        <taxon>Fungi</taxon>
        <taxon>Dikarya</taxon>
        <taxon>Basidiomycota</taxon>
        <taxon>Agaricomycotina</taxon>
        <taxon>Agaricomycetes</taxon>
        <taxon>Agaricomycetidae</taxon>
        <taxon>Agaricales</taxon>
        <taxon>Agaricineae</taxon>
        <taxon>Galeropsidaceae</taxon>
        <taxon>Panaeolus</taxon>
    </lineage>
</organism>
<keyword evidence="2" id="KW-0812">Transmembrane</keyword>
<keyword evidence="2" id="KW-1133">Transmembrane helix</keyword>
<dbReference type="Proteomes" id="UP000284842">
    <property type="component" value="Unassembled WGS sequence"/>
</dbReference>
<protein>
    <submittedName>
        <fullName evidence="3">Uncharacterized protein</fullName>
    </submittedName>
</protein>
<comment type="caution">
    <text evidence="3">The sequence shown here is derived from an EMBL/GenBank/DDBJ whole genome shotgun (WGS) entry which is preliminary data.</text>
</comment>
<reference evidence="3 4" key="1">
    <citation type="journal article" date="2018" name="Evol. Lett.">
        <title>Horizontal gene cluster transfer increased hallucinogenic mushroom diversity.</title>
        <authorList>
            <person name="Reynolds H.T."/>
            <person name="Vijayakumar V."/>
            <person name="Gluck-Thaler E."/>
            <person name="Korotkin H.B."/>
            <person name="Matheny P.B."/>
            <person name="Slot J.C."/>
        </authorList>
    </citation>
    <scope>NUCLEOTIDE SEQUENCE [LARGE SCALE GENOMIC DNA]</scope>
    <source>
        <strain evidence="3 4">2629</strain>
    </source>
</reference>
<feature type="compositionally biased region" description="Polar residues" evidence="1">
    <location>
        <begin position="339"/>
        <end position="355"/>
    </location>
</feature>
<dbReference type="AlphaFoldDB" id="A0A409YGH9"/>
<feature type="region of interest" description="Disordered" evidence="1">
    <location>
        <begin position="85"/>
        <end position="237"/>
    </location>
</feature>
<sequence>MACNNQRNWDYLKNHLGDDPCVIAGKVVQPCVGGPGKPGTLTGNQYPPPPAGSSRCVCTAAYYYTIWGTWSANCNNPSTGPYNDPDGILPGYAKQVPSGPDARFEDPQAPPPPPPSTTTTPTPTQPPPTSPRPPPPSSTAVGGGDDDDDVTTSATQTSAVSSTGTTSGVTSTITESSSASTPDDTSTLTPGTTTRSASPPQVTGTAGFSADPNNPNNPSPSLLPIDGSSNSGSGTGALGERKSNVGAVVGGVIGAIAFLILLGGALYWYFTRRRRGRMAPSAAYMAAYGRPETVMSQRPNTDRSTTPLYSMYADAQAPYSDDLRESVHSYNMEGVTGYNGPQRTISPQQHSPTRY</sequence>
<keyword evidence="2" id="KW-0472">Membrane</keyword>
<evidence type="ECO:0000313" key="4">
    <source>
        <dbReference type="Proteomes" id="UP000284842"/>
    </source>
</evidence>
<feature type="compositionally biased region" description="Low complexity" evidence="1">
    <location>
        <begin position="212"/>
        <end position="224"/>
    </location>
</feature>
<gene>
    <name evidence="3" type="ORF">CVT24_011173</name>
</gene>
<accession>A0A409YGH9</accession>
<dbReference type="OrthoDB" id="2576311at2759"/>
<keyword evidence="4" id="KW-1185">Reference proteome</keyword>
<evidence type="ECO:0000313" key="3">
    <source>
        <dbReference type="EMBL" id="PPR02074.1"/>
    </source>
</evidence>
<dbReference type="InParanoid" id="A0A409YGH9"/>
<proteinExistence type="predicted"/>
<dbReference type="EMBL" id="NHTK01001192">
    <property type="protein sequence ID" value="PPR02074.1"/>
    <property type="molecule type" value="Genomic_DNA"/>
</dbReference>
<name>A0A409YGH9_9AGAR</name>
<feature type="transmembrane region" description="Helical" evidence="2">
    <location>
        <begin position="245"/>
        <end position="270"/>
    </location>
</feature>